<reference evidence="2 3" key="1">
    <citation type="submission" date="2018-03" db="EMBL/GenBank/DDBJ databases">
        <title>Genomic Encyclopedia of Type Strains, Phase III (KMG-III): the genomes of soil and plant-associated and newly described type strains.</title>
        <authorList>
            <person name="Whitman W."/>
        </authorList>
    </citation>
    <scope>NUCLEOTIDE SEQUENCE [LARGE SCALE GENOMIC DNA]</scope>
    <source>
        <strain evidence="2 3">CGMCC 1.12700</strain>
    </source>
</reference>
<evidence type="ECO:0000313" key="2">
    <source>
        <dbReference type="EMBL" id="PSK91215.1"/>
    </source>
</evidence>
<keyword evidence="3" id="KW-1185">Reference proteome</keyword>
<comment type="caution">
    <text evidence="2">The sequence shown here is derived from an EMBL/GenBank/DDBJ whole genome shotgun (WGS) entry which is preliminary data.</text>
</comment>
<name>A0A2P8D1W5_9BACT</name>
<evidence type="ECO:0000256" key="1">
    <source>
        <dbReference type="SAM" id="SignalP"/>
    </source>
</evidence>
<dbReference type="AlphaFoldDB" id="A0A2P8D1W5"/>
<evidence type="ECO:0008006" key="4">
    <source>
        <dbReference type="Google" id="ProtNLM"/>
    </source>
</evidence>
<keyword evidence="1" id="KW-0732">Signal</keyword>
<gene>
    <name evidence="2" type="ORF">B0I18_106227</name>
</gene>
<dbReference type="PROSITE" id="PS51257">
    <property type="entry name" value="PROKAR_LIPOPROTEIN"/>
    <property type="match status" value="1"/>
</dbReference>
<sequence>MSLKKLCFLLLLITAAGCAKNNKTFTLKTIRLDDYRHNTIPAQGLYLKIYGDPAAATLAQTASYPSELTLPAVFTVSPALPMTLYKNACTVQLWGETTGYISSCSVDMHAYKIVFPIDMEVKSDSLDISLQGSWQ</sequence>
<organism evidence="2 3">
    <name type="scientific">Taibaiella chishuiensis</name>
    <dbReference type="NCBI Taxonomy" id="1434707"/>
    <lineage>
        <taxon>Bacteria</taxon>
        <taxon>Pseudomonadati</taxon>
        <taxon>Bacteroidota</taxon>
        <taxon>Chitinophagia</taxon>
        <taxon>Chitinophagales</taxon>
        <taxon>Chitinophagaceae</taxon>
        <taxon>Taibaiella</taxon>
    </lineage>
</organism>
<accession>A0A2P8D1W5</accession>
<dbReference type="Proteomes" id="UP000240572">
    <property type="component" value="Unassembled WGS sequence"/>
</dbReference>
<feature type="signal peptide" evidence="1">
    <location>
        <begin position="1"/>
        <end position="19"/>
    </location>
</feature>
<protein>
    <recommendedName>
        <fullName evidence="4">Lipoprotein</fullName>
    </recommendedName>
</protein>
<proteinExistence type="predicted"/>
<feature type="chain" id="PRO_5015127860" description="Lipoprotein" evidence="1">
    <location>
        <begin position="20"/>
        <end position="135"/>
    </location>
</feature>
<dbReference type="EMBL" id="PYGD01000006">
    <property type="protein sequence ID" value="PSK91215.1"/>
    <property type="molecule type" value="Genomic_DNA"/>
</dbReference>
<evidence type="ECO:0000313" key="3">
    <source>
        <dbReference type="Proteomes" id="UP000240572"/>
    </source>
</evidence>